<protein>
    <submittedName>
        <fullName evidence="1">Uncharacterized protein</fullName>
    </submittedName>
</protein>
<gene>
    <name evidence="1" type="ORF">AB3N04_19725</name>
</gene>
<dbReference type="RefSeq" id="WP_368504256.1">
    <property type="nucleotide sequence ID" value="NZ_CP162551.1"/>
</dbReference>
<name>A0AB39BU75_9BACI</name>
<accession>A0AB39BU75</accession>
<organism evidence="1">
    <name type="scientific">Alkalihalophilus sp. As8PL</name>
    <dbReference type="NCBI Taxonomy" id="3237103"/>
    <lineage>
        <taxon>Bacteria</taxon>
        <taxon>Bacillati</taxon>
        <taxon>Bacillota</taxon>
        <taxon>Bacilli</taxon>
        <taxon>Bacillales</taxon>
        <taxon>Bacillaceae</taxon>
        <taxon>Alkalihalophilus</taxon>
    </lineage>
</organism>
<dbReference type="EMBL" id="CP162551">
    <property type="protein sequence ID" value="XDI36876.1"/>
    <property type="molecule type" value="Genomic_DNA"/>
</dbReference>
<proteinExistence type="predicted"/>
<dbReference type="AlphaFoldDB" id="A0AB39BU75"/>
<evidence type="ECO:0000313" key="1">
    <source>
        <dbReference type="EMBL" id="XDI36876.1"/>
    </source>
</evidence>
<reference evidence="1" key="1">
    <citation type="submission" date="2024-07" db="EMBL/GenBank/DDBJ databases">
        <title>Identification and characteristics of an arsenic-resistant bacterial isolate, which belongs to a novel species.</title>
        <authorList>
            <person name="Juszczyk A."/>
            <person name="Kowalczyk A."/>
            <person name="Was K."/>
            <person name="Kosowicz W."/>
            <person name="Budzyn A."/>
            <person name="Latowski D."/>
        </authorList>
    </citation>
    <scope>NUCLEOTIDE SEQUENCE</scope>
    <source>
        <strain evidence="1">As8PL</strain>
    </source>
</reference>
<sequence>MKRNCFHNVEEEKYKGKYGAVFIEGLSSNWYHFNLAMMSLNYVKDEWFEEGDNEYVRTNLLTFSSNQEQLNSDIFVGGEGSNYSNKIHLDRTRLDGLDEITLTF</sequence>